<dbReference type="AlphaFoldDB" id="A0A0L0FWG8"/>
<dbReference type="EMBL" id="KQ242063">
    <property type="protein sequence ID" value="KNC81157.1"/>
    <property type="molecule type" value="Genomic_DNA"/>
</dbReference>
<keyword evidence="2" id="KW-1185">Reference proteome</keyword>
<gene>
    <name evidence="1" type="ORF">SARC_06509</name>
</gene>
<dbReference type="GeneID" id="25907013"/>
<evidence type="ECO:0000313" key="1">
    <source>
        <dbReference type="EMBL" id="KNC81157.1"/>
    </source>
</evidence>
<dbReference type="Pfam" id="PF09435">
    <property type="entry name" value="DUF2015"/>
    <property type="match status" value="1"/>
</dbReference>
<reference evidence="1 2" key="1">
    <citation type="submission" date="2011-02" db="EMBL/GenBank/DDBJ databases">
        <title>The Genome Sequence of Sphaeroforma arctica JP610.</title>
        <authorList>
            <consortium name="The Broad Institute Genome Sequencing Platform"/>
            <person name="Russ C."/>
            <person name="Cuomo C."/>
            <person name="Young S.K."/>
            <person name="Zeng Q."/>
            <person name="Gargeya S."/>
            <person name="Alvarado L."/>
            <person name="Berlin A."/>
            <person name="Chapman S.B."/>
            <person name="Chen Z."/>
            <person name="Freedman E."/>
            <person name="Gellesch M."/>
            <person name="Goldberg J."/>
            <person name="Griggs A."/>
            <person name="Gujja S."/>
            <person name="Heilman E."/>
            <person name="Heiman D."/>
            <person name="Howarth C."/>
            <person name="Mehta T."/>
            <person name="Neiman D."/>
            <person name="Pearson M."/>
            <person name="Roberts A."/>
            <person name="Saif S."/>
            <person name="Shea T."/>
            <person name="Shenoy N."/>
            <person name="Sisk P."/>
            <person name="Stolte C."/>
            <person name="Sykes S."/>
            <person name="White J."/>
            <person name="Yandava C."/>
            <person name="Burger G."/>
            <person name="Gray M.W."/>
            <person name="Holland P.W.H."/>
            <person name="King N."/>
            <person name="Lang F.B.F."/>
            <person name="Roger A.J."/>
            <person name="Ruiz-Trillo I."/>
            <person name="Haas B."/>
            <person name="Nusbaum C."/>
            <person name="Birren B."/>
        </authorList>
    </citation>
    <scope>NUCLEOTIDE SEQUENCE [LARGE SCALE GENOMIC DNA]</scope>
    <source>
        <strain evidence="1 2">JP610</strain>
    </source>
</reference>
<dbReference type="RefSeq" id="XP_014155059.1">
    <property type="nucleotide sequence ID" value="XM_014299584.1"/>
</dbReference>
<name>A0A0L0FWG8_9EUKA</name>
<sequence>MSFDEARLQLTRQRMIQNGIDPATGLPMDEKAVYNKPMHKVKIYRDCNMVYGRVGNLRGDGYLGKVKSLEEAIDLAMAVPTVRGFVFHSPRTRDEWAGRVYGWTELRMLIGDRMNPASWKKERNHVTGLIERPGDDADTHELPRLHVKSTGNLNMVYSKIKDKNGDGYCGMAVTLKEAAHLAMQVPEAKYFTWHQPRNLSILSNEWSRRVFAWSQKRADEAGRGDKRKWIPEAHVTSGTIELKYAP</sequence>
<proteinExistence type="predicted"/>
<evidence type="ECO:0000313" key="2">
    <source>
        <dbReference type="Proteomes" id="UP000054560"/>
    </source>
</evidence>
<protein>
    <submittedName>
        <fullName evidence="1">Uncharacterized protein</fullName>
    </submittedName>
</protein>
<organism evidence="1 2">
    <name type="scientific">Sphaeroforma arctica JP610</name>
    <dbReference type="NCBI Taxonomy" id="667725"/>
    <lineage>
        <taxon>Eukaryota</taxon>
        <taxon>Ichthyosporea</taxon>
        <taxon>Ichthyophonida</taxon>
        <taxon>Sphaeroforma</taxon>
    </lineage>
</organism>
<dbReference type="InterPro" id="IPR018559">
    <property type="entry name" value="DUF2015"/>
</dbReference>
<accession>A0A0L0FWG8</accession>
<dbReference type="Proteomes" id="UP000054560">
    <property type="component" value="Unassembled WGS sequence"/>
</dbReference>
<dbReference type="OrthoDB" id="447314at2759"/>